<organism evidence="1 2">
    <name type="scientific">Candidatus Daviesbacteria bacterium RIFCSPHIGHO2_12_FULL_37_11</name>
    <dbReference type="NCBI Taxonomy" id="1797777"/>
    <lineage>
        <taxon>Bacteria</taxon>
        <taxon>Candidatus Daviesiibacteriota</taxon>
    </lineage>
</organism>
<proteinExistence type="predicted"/>
<name>A0A1F5K903_9BACT</name>
<sequence length="80" mass="9361">MLELTEPINVWVFFKGGTLQPHTFFWKQRQIKVEKINLVHTTKNGQNLIFHFSVSSGGNFYKLAFDLESLKWFLEAVEEG</sequence>
<dbReference type="AlphaFoldDB" id="A0A1F5K903"/>
<comment type="caution">
    <text evidence="1">The sequence shown here is derived from an EMBL/GenBank/DDBJ whole genome shotgun (WGS) entry which is preliminary data.</text>
</comment>
<accession>A0A1F5K903</accession>
<evidence type="ECO:0000313" key="2">
    <source>
        <dbReference type="Proteomes" id="UP000176527"/>
    </source>
</evidence>
<dbReference type="Proteomes" id="UP000176527">
    <property type="component" value="Unassembled WGS sequence"/>
</dbReference>
<gene>
    <name evidence="1" type="ORF">A3F00_02850</name>
</gene>
<dbReference type="EMBL" id="MFDE01000044">
    <property type="protein sequence ID" value="OGE37389.1"/>
    <property type="molecule type" value="Genomic_DNA"/>
</dbReference>
<reference evidence="1 2" key="1">
    <citation type="journal article" date="2016" name="Nat. Commun.">
        <title>Thousands of microbial genomes shed light on interconnected biogeochemical processes in an aquifer system.</title>
        <authorList>
            <person name="Anantharaman K."/>
            <person name="Brown C.T."/>
            <person name="Hug L.A."/>
            <person name="Sharon I."/>
            <person name="Castelle C.J."/>
            <person name="Probst A.J."/>
            <person name="Thomas B.C."/>
            <person name="Singh A."/>
            <person name="Wilkins M.J."/>
            <person name="Karaoz U."/>
            <person name="Brodie E.L."/>
            <person name="Williams K.H."/>
            <person name="Hubbard S.S."/>
            <person name="Banfield J.F."/>
        </authorList>
    </citation>
    <scope>NUCLEOTIDE SEQUENCE [LARGE SCALE GENOMIC DNA]</scope>
</reference>
<protein>
    <submittedName>
        <fullName evidence="1">Uncharacterized protein</fullName>
    </submittedName>
</protein>
<evidence type="ECO:0000313" key="1">
    <source>
        <dbReference type="EMBL" id="OGE37389.1"/>
    </source>
</evidence>